<sequence>MVVTDVRRNLTVTLTLVVLMTLSVVLATGSAGLLARLAGASDRLVAAAGAPHVAQMHAGPMDPAHIDDWAAGRPEVVAAQTQELLGLDNARLAFDGVPQGNNVQQNSLVVPNGERDLLLGLDGQPLTTVEPGTIWLPVIYQVEDGLEPGDEVAITTDEGATTLTVAGFVRDAIMNTGIASSKRLAVSPADFAALSAVTGTPEYLISFWLDDPATQLASFKKAYLDAGLPSVGPMVDAATFNLFNMISEGLGAAVVILASVLLLAVGLLCLRLSFLAAIQTDQREIGVLTAIGVAPSGIRRMYLVKYGALGAVACVLGLLGGWALSPVLSRSVVSYLGDSTGVAPWLAPALVALALFGVIVAFILALLRRLGRTSAVEALRAGAVGRGRRSPLRLHRSSLPTGPTLGLMDLTSRPLMYVLLLAVLMTGMFTRMLLAGDASQIAIQRAVGAPEGSIRAQYLTRILVVLALGVPLGIWLALTAGQGLFNLMFEGMFGGMAYLFQGTSRIEFITNPWLTALALPAALFVGVGLAVFAATRTIRTASVSSLVTE</sequence>
<feature type="transmembrane region" description="Helical" evidence="6">
    <location>
        <begin position="513"/>
        <end position="534"/>
    </location>
</feature>
<feature type="domain" description="ABC3 transporter permease C-terminal" evidence="7">
    <location>
        <begin position="257"/>
        <end position="374"/>
    </location>
</feature>
<dbReference type="Proteomes" id="UP001501521">
    <property type="component" value="Unassembled WGS sequence"/>
</dbReference>
<dbReference type="EMBL" id="BAABLV010000020">
    <property type="protein sequence ID" value="GAA4896407.1"/>
    <property type="molecule type" value="Genomic_DNA"/>
</dbReference>
<comment type="caution">
    <text evidence="8">The sequence shown here is derived from an EMBL/GenBank/DDBJ whole genome shotgun (WGS) entry which is preliminary data.</text>
</comment>
<feature type="transmembrane region" description="Helical" evidence="6">
    <location>
        <begin position="345"/>
        <end position="367"/>
    </location>
</feature>
<keyword evidence="5 6" id="KW-0472">Membrane</keyword>
<proteinExistence type="predicted"/>
<feature type="transmembrane region" description="Helical" evidence="6">
    <location>
        <begin position="484"/>
        <end position="501"/>
    </location>
</feature>
<gene>
    <name evidence="8" type="ORF">GCM10025789_12670</name>
</gene>
<dbReference type="InterPro" id="IPR038766">
    <property type="entry name" value="Membrane_comp_ABC_pdt"/>
</dbReference>
<evidence type="ECO:0000313" key="9">
    <source>
        <dbReference type="Proteomes" id="UP001501521"/>
    </source>
</evidence>
<name>A0ABP9FA82_9ACTN</name>
<dbReference type="InterPro" id="IPR003838">
    <property type="entry name" value="ABC3_permease_C"/>
</dbReference>
<feature type="domain" description="ABC3 transporter permease C-terminal" evidence="7">
    <location>
        <begin position="418"/>
        <end position="539"/>
    </location>
</feature>
<feature type="transmembrane region" description="Helical" evidence="6">
    <location>
        <begin position="306"/>
        <end position="325"/>
    </location>
</feature>
<evidence type="ECO:0000313" key="8">
    <source>
        <dbReference type="EMBL" id="GAA4896407.1"/>
    </source>
</evidence>
<dbReference type="Pfam" id="PF02687">
    <property type="entry name" value="FtsX"/>
    <property type="match status" value="2"/>
</dbReference>
<evidence type="ECO:0000256" key="5">
    <source>
        <dbReference type="ARBA" id="ARBA00023136"/>
    </source>
</evidence>
<evidence type="ECO:0000256" key="3">
    <source>
        <dbReference type="ARBA" id="ARBA00022692"/>
    </source>
</evidence>
<feature type="transmembrane region" description="Helical" evidence="6">
    <location>
        <begin position="250"/>
        <end position="270"/>
    </location>
</feature>
<accession>A0ABP9FA82</accession>
<evidence type="ECO:0000256" key="2">
    <source>
        <dbReference type="ARBA" id="ARBA00022475"/>
    </source>
</evidence>
<dbReference type="PANTHER" id="PTHR30287:SF2">
    <property type="entry name" value="BLL1001 PROTEIN"/>
    <property type="match status" value="1"/>
</dbReference>
<protein>
    <recommendedName>
        <fullName evidence="7">ABC3 transporter permease C-terminal domain-containing protein</fullName>
    </recommendedName>
</protein>
<reference evidence="9" key="1">
    <citation type="journal article" date="2019" name="Int. J. Syst. Evol. Microbiol.">
        <title>The Global Catalogue of Microorganisms (GCM) 10K type strain sequencing project: providing services to taxonomists for standard genome sequencing and annotation.</title>
        <authorList>
            <consortium name="The Broad Institute Genomics Platform"/>
            <consortium name="The Broad Institute Genome Sequencing Center for Infectious Disease"/>
            <person name="Wu L."/>
            <person name="Ma J."/>
        </authorList>
    </citation>
    <scope>NUCLEOTIDE SEQUENCE [LARGE SCALE GENOMIC DNA]</scope>
    <source>
        <strain evidence="9">JCM 19125</strain>
    </source>
</reference>
<evidence type="ECO:0000259" key="7">
    <source>
        <dbReference type="Pfam" id="PF02687"/>
    </source>
</evidence>
<evidence type="ECO:0000256" key="6">
    <source>
        <dbReference type="SAM" id="Phobius"/>
    </source>
</evidence>
<evidence type="ECO:0000256" key="1">
    <source>
        <dbReference type="ARBA" id="ARBA00004651"/>
    </source>
</evidence>
<comment type="subcellular location">
    <subcellularLocation>
        <location evidence="1">Cell membrane</location>
        <topology evidence="1">Multi-pass membrane protein</topology>
    </subcellularLocation>
</comment>
<feature type="transmembrane region" description="Helical" evidence="6">
    <location>
        <begin position="415"/>
        <end position="434"/>
    </location>
</feature>
<evidence type="ECO:0000256" key="4">
    <source>
        <dbReference type="ARBA" id="ARBA00022989"/>
    </source>
</evidence>
<keyword evidence="9" id="KW-1185">Reference proteome</keyword>
<organism evidence="8 9">
    <name type="scientific">Tessaracoccus lubricantis</name>
    <dbReference type="NCBI Taxonomy" id="545543"/>
    <lineage>
        <taxon>Bacteria</taxon>
        <taxon>Bacillati</taxon>
        <taxon>Actinomycetota</taxon>
        <taxon>Actinomycetes</taxon>
        <taxon>Propionibacteriales</taxon>
        <taxon>Propionibacteriaceae</taxon>
        <taxon>Tessaracoccus</taxon>
    </lineage>
</organism>
<keyword evidence="4 6" id="KW-1133">Transmembrane helix</keyword>
<dbReference type="PANTHER" id="PTHR30287">
    <property type="entry name" value="MEMBRANE COMPONENT OF PREDICTED ABC SUPERFAMILY METABOLITE UPTAKE TRANSPORTER"/>
    <property type="match status" value="1"/>
</dbReference>
<keyword evidence="2" id="KW-1003">Cell membrane</keyword>
<keyword evidence="3 6" id="KW-0812">Transmembrane</keyword>
<feature type="transmembrane region" description="Helical" evidence="6">
    <location>
        <begin position="458"/>
        <end position="477"/>
    </location>
</feature>